<organism evidence="1">
    <name type="scientific">Mycobacterium leprae</name>
    <dbReference type="NCBI Taxonomy" id="1769"/>
    <lineage>
        <taxon>Bacteria</taxon>
        <taxon>Bacillati</taxon>
        <taxon>Actinomycetota</taxon>
        <taxon>Actinomycetes</taxon>
        <taxon>Mycobacteriales</taxon>
        <taxon>Mycobacteriaceae</taxon>
        <taxon>Mycobacterium</taxon>
    </lineage>
</organism>
<dbReference type="PIR" id="T45303">
    <property type="entry name" value="T45303"/>
</dbReference>
<name>O32875_MYCLR</name>
<reference evidence="1" key="3">
    <citation type="submission" date="1997-08" db="EMBL/GenBank/DDBJ databases">
        <authorList>
            <person name="Parkhill J."/>
            <person name="Barrell B.G."/>
            <person name="Rajandream M.A."/>
        </authorList>
    </citation>
    <scope>NUCLEOTIDE SEQUENCE</scope>
</reference>
<reference evidence="1" key="2">
    <citation type="submission" date="1997-08" db="EMBL/GenBank/DDBJ databases">
        <authorList>
            <person name="Hamlin N."/>
            <person name="Churcher C.M."/>
        </authorList>
    </citation>
    <scope>NUCLEOTIDE SEQUENCE</scope>
</reference>
<gene>
    <name evidence="1" type="primary">MLCB1779.13c</name>
</gene>
<protein>
    <submittedName>
        <fullName evidence="1">Uncharacterized protein</fullName>
    </submittedName>
</protein>
<proteinExistence type="predicted"/>
<sequence>MSIPNISFKNIPFVGVQEVRFSTRIAQMRYQPVQTVSEDDHLKTRNHHCVPVGRLGRLWALTKPKMSVGWSSLSIWRCGGVVDRERITVAFDAAVGGVAALAFGVLISPEWLALLERCERVCLRFPLVYHN</sequence>
<evidence type="ECO:0000313" key="1">
    <source>
        <dbReference type="EMBL" id="CAB10994.1"/>
    </source>
</evidence>
<dbReference type="EMBL" id="Z98271">
    <property type="protein sequence ID" value="CAB10994.1"/>
    <property type="molecule type" value="Genomic_DNA"/>
</dbReference>
<dbReference type="AlphaFoldDB" id="O32875"/>
<accession>O32875</accession>
<reference evidence="1" key="1">
    <citation type="journal article" date="1993" name="Mol. Microbiol.">
        <title>Use of an ordered cosmid library to deduce the genomic organization of Mycobacterium leprae.</title>
        <authorList>
            <person name="Eiglmeier K."/>
            <person name="Honore N."/>
            <person name="Woods S.A."/>
            <person name="Caudron B."/>
            <person name="Cole S.T."/>
        </authorList>
    </citation>
    <scope>NUCLEOTIDE SEQUENCE</scope>
</reference>